<name>A0A8H6VTS5_9PEZI</name>
<dbReference type="OrthoDB" id="5396at2759"/>
<dbReference type="PANTHER" id="PTHR34861:SF11">
    <property type="entry name" value="CYCLASE"/>
    <property type="match status" value="1"/>
</dbReference>
<evidence type="ECO:0000256" key="2">
    <source>
        <dbReference type="SAM" id="MobiDB-lite"/>
    </source>
</evidence>
<dbReference type="SUPFAM" id="SSF102198">
    <property type="entry name" value="Putative cyclase"/>
    <property type="match status" value="1"/>
</dbReference>
<evidence type="ECO:0000313" key="3">
    <source>
        <dbReference type="EMBL" id="KAF7198515.1"/>
    </source>
</evidence>
<organism evidence="3 4">
    <name type="scientific">Pseudocercospora fuligena</name>
    <dbReference type="NCBI Taxonomy" id="685502"/>
    <lineage>
        <taxon>Eukaryota</taxon>
        <taxon>Fungi</taxon>
        <taxon>Dikarya</taxon>
        <taxon>Ascomycota</taxon>
        <taxon>Pezizomycotina</taxon>
        <taxon>Dothideomycetes</taxon>
        <taxon>Dothideomycetidae</taxon>
        <taxon>Mycosphaerellales</taxon>
        <taxon>Mycosphaerellaceae</taxon>
        <taxon>Pseudocercospora</taxon>
    </lineage>
</organism>
<dbReference type="PANTHER" id="PTHR34861">
    <property type="match status" value="1"/>
</dbReference>
<sequence length="356" mass="39649">MATCSKPSNTDMAPSALNENTERARDDNDLSCNTAKPVQQRRKNVSFSSLPLQPEHPPFSAWGLWGKQDELGTLNLITPKAVAAASAEVVLGLTIPLNLSLTALARPMNPARKPCCHHINVKGHANDDRVDFDTQGSSHWDGLRHYPYQSTLQYYNGVQQDQISTNSPTLGIQNVARKGIATRGVLLDWARYAEDEGIDYSPFERHSIPLWQLKEVAARQHVEFRGGDVLIIRTGWIKKYRALTLAEQLALPDRPVRASCGVEASEEVMQWHWENAFSAVVSDTVAYEVWPSPRPCGVSLHEVFLSGWGMMIGENWDLEQLSQECRKYNRYSFFLTSMPVHIPGGVASPPGAMAIL</sequence>
<dbReference type="Pfam" id="PF04199">
    <property type="entry name" value="Cyclase"/>
    <property type="match status" value="1"/>
</dbReference>
<dbReference type="InterPro" id="IPR007325">
    <property type="entry name" value="KFase/CYL"/>
</dbReference>
<reference evidence="3" key="1">
    <citation type="submission" date="2020-04" db="EMBL/GenBank/DDBJ databases">
        <title>Draft genome resource of the tomato pathogen Pseudocercospora fuligena.</title>
        <authorList>
            <person name="Zaccaron A."/>
        </authorList>
    </citation>
    <scope>NUCLEOTIDE SEQUENCE</scope>
    <source>
        <strain evidence="3">PF001</strain>
    </source>
</reference>
<keyword evidence="4" id="KW-1185">Reference proteome</keyword>
<dbReference type="GO" id="GO:0019441">
    <property type="term" value="P:L-tryptophan catabolic process to kynurenine"/>
    <property type="evidence" value="ECO:0007669"/>
    <property type="project" value="InterPro"/>
</dbReference>
<dbReference type="InterPro" id="IPR037175">
    <property type="entry name" value="KFase_sf"/>
</dbReference>
<comment type="caution">
    <text evidence="3">The sequence shown here is derived from an EMBL/GenBank/DDBJ whole genome shotgun (WGS) entry which is preliminary data.</text>
</comment>
<evidence type="ECO:0000256" key="1">
    <source>
        <dbReference type="ARBA" id="ARBA00007865"/>
    </source>
</evidence>
<protein>
    <recommendedName>
        <fullName evidence="5">Cyclase</fullName>
    </recommendedName>
</protein>
<dbReference type="Gene3D" id="3.50.30.50">
    <property type="entry name" value="Putative cyclase"/>
    <property type="match status" value="1"/>
</dbReference>
<accession>A0A8H6VTS5</accession>
<comment type="similarity">
    <text evidence="1">Belongs to the Cyclase 1 superfamily.</text>
</comment>
<dbReference type="AlphaFoldDB" id="A0A8H6VTS5"/>
<dbReference type="Proteomes" id="UP000660729">
    <property type="component" value="Unassembled WGS sequence"/>
</dbReference>
<feature type="compositionally biased region" description="Polar residues" evidence="2">
    <location>
        <begin position="1"/>
        <end position="12"/>
    </location>
</feature>
<evidence type="ECO:0000313" key="4">
    <source>
        <dbReference type="Proteomes" id="UP000660729"/>
    </source>
</evidence>
<gene>
    <name evidence="3" type="ORF">HII31_00254</name>
</gene>
<dbReference type="EMBL" id="JABCIY010000001">
    <property type="protein sequence ID" value="KAF7198515.1"/>
    <property type="molecule type" value="Genomic_DNA"/>
</dbReference>
<evidence type="ECO:0008006" key="5">
    <source>
        <dbReference type="Google" id="ProtNLM"/>
    </source>
</evidence>
<proteinExistence type="inferred from homology"/>
<feature type="region of interest" description="Disordered" evidence="2">
    <location>
        <begin position="1"/>
        <end position="51"/>
    </location>
</feature>
<dbReference type="GO" id="GO:0004061">
    <property type="term" value="F:arylformamidase activity"/>
    <property type="evidence" value="ECO:0007669"/>
    <property type="project" value="InterPro"/>
</dbReference>